<dbReference type="InterPro" id="IPR018525">
    <property type="entry name" value="MCM_CS"/>
</dbReference>
<proteinExistence type="inferred from homology"/>
<dbReference type="Proteomes" id="UP001168821">
    <property type="component" value="Unassembled WGS sequence"/>
</dbReference>
<dbReference type="GO" id="GO:0005634">
    <property type="term" value="C:nucleus"/>
    <property type="evidence" value="ECO:0007669"/>
    <property type="project" value="UniProtKB-SubCell"/>
</dbReference>
<dbReference type="InterPro" id="IPR008049">
    <property type="entry name" value="MCM6"/>
</dbReference>
<evidence type="ECO:0000256" key="12">
    <source>
        <dbReference type="ARBA" id="ARBA00023306"/>
    </source>
</evidence>
<dbReference type="GO" id="GO:0006270">
    <property type="term" value="P:DNA replication initiation"/>
    <property type="evidence" value="ECO:0007669"/>
    <property type="project" value="UniProtKB-UniRule"/>
</dbReference>
<dbReference type="Pfam" id="PF17207">
    <property type="entry name" value="MCM_OB"/>
    <property type="match status" value="1"/>
</dbReference>
<sequence>MDVANVQVGQRQHVDEIGVRCQKLFQDFLEEYKEDGETKYLEPAKELLNQERSTIEVSFEDLEKYNQNLATTVIEEYYRIYPFICQAVSNFVKDRSDLKKHKECYVSFVDVPTRHKVRELKTEKVGTLIRISGQVIRTHPVHPELILGTFVCLDCQTVIKDVEQQFKFTNPTICRNPVCSNRRRFMLDVDKSLFIDFQKVRIQETQAELPRGCIPRCVEVILRAENVESVQAGDRYDFTGTLIVVPDVGALSLPGAQAQISSRHKAGDEAEGVRGLKALGVRDLHYRMAFLACSVQPTNPKFGGIELPLNEITPELMRQQMTEGEWNHMYEMSHDRNLYVNLINSLFPSIHGNEEVKKGILLMLFGGVSKTTVEGTALRGDINCCIVGDPSTAKSQFLKQVSEFSPRAVYTSGKASSAAGLTAAVVRDEESSDFVIEAGALMLADNGVCCIDEFDKMDPRDQVAIHEAMEQQTISIAKAGVRATLNARTSILAAANPIGGRYDRAKSLQQNIALSAPIMSRFDLFFILVDECNEVIDYAIARKIVDLHSNVEESIDRVYSKEEVLQYISFVRRFKPVINPEAAELLVRHYNHLRLRDTATSGKSTWRITVRQLESMIRLAEAMAKMEISDEVLPKHVKEAYRLLNKSIIRVEQPDIHLDDDGNENLIDDEEMPAEEIPQQAAKKKLQLSFEDYKILSNKIVVHMRREEERRDEENQEGIKRNDLVEWYLNMISDDVESEEELVEKKELIDKVIDRLIYHDQVIIPLTRTGLGRDQEEDENPLLVVHPNYIID</sequence>
<dbReference type="SMART" id="SM00350">
    <property type="entry name" value="MCM"/>
    <property type="match status" value="1"/>
</dbReference>
<keyword evidence="12 15" id="KW-0131">Cell cycle</keyword>
<comment type="catalytic activity">
    <reaction evidence="13">
        <text>ATP + H2O = ADP + phosphate + H(+)</text>
        <dbReference type="Rhea" id="RHEA:13065"/>
        <dbReference type="ChEBI" id="CHEBI:15377"/>
        <dbReference type="ChEBI" id="CHEBI:15378"/>
        <dbReference type="ChEBI" id="CHEBI:30616"/>
        <dbReference type="ChEBI" id="CHEBI:43474"/>
        <dbReference type="ChEBI" id="CHEBI:456216"/>
        <dbReference type="EC" id="3.6.4.12"/>
    </reaction>
    <physiologicalReaction direction="left-to-right" evidence="13">
        <dbReference type="Rhea" id="RHEA:13066"/>
    </physiologicalReaction>
</comment>
<evidence type="ECO:0000256" key="4">
    <source>
        <dbReference type="ARBA" id="ARBA00022705"/>
    </source>
</evidence>
<keyword evidence="3" id="KW-0132">Cell division</keyword>
<comment type="function">
    <text evidence="15">Acts as component of the MCM2-7 complex (MCM complex) which is the replicative helicase essential for 'once per cell cycle' DNA replication initiation and elongation in eukaryotic cells. The active ATPase sites in the MCM2-7 ring are formed through the interaction surfaces of two neighboring subunits such that a critical structure of a conserved arginine finger motif is provided in trans relative to the ATP-binding site of the Walker A box of the adjacent subunit. The six ATPase active sites, however, are likely to contribute differentially to the complex helicase activity.</text>
</comment>
<dbReference type="Gene3D" id="1.20.58.870">
    <property type="match status" value="1"/>
</dbReference>
<name>A0AA38HNK2_9CUCU</name>
<dbReference type="SUPFAM" id="SSF52540">
    <property type="entry name" value="P-loop containing nucleoside triphosphate hydrolases"/>
    <property type="match status" value="1"/>
</dbReference>
<dbReference type="InterPro" id="IPR012340">
    <property type="entry name" value="NA-bd_OB-fold"/>
</dbReference>
<reference evidence="17" key="1">
    <citation type="journal article" date="2023" name="G3 (Bethesda)">
        <title>Whole genome assemblies of Zophobas morio and Tenebrio molitor.</title>
        <authorList>
            <person name="Kaur S."/>
            <person name="Stinson S.A."/>
            <person name="diCenzo G.C."/>
        </authorList>
    </citation>
    <scope>NUCLEOTIDE SEQUENCE</scope>
    <source>
        <strain evidence="17">QUZm001</strain>
    </source>
</reference>
<dbReference type="InterPro" id="IPR001208">
    <property type="entry name" value="MCM_dom"/>
</dbReference>
<protein>
    <recommendedName>
        <fullName evidence="15">DNA replication licensing factor MCM6</fullName>
        <ecNumber evidence="15">3.6.4.12</ecNumber>
    </recommendedName>
</protein>
<feature type="domain" description="MCM C-terminal AAA(+) ATPase" evidence="16">
    <location>
        <begin position="338"/>
        <end position="544"/>
    </location>
</feature>
<dbReference type="GO" id="GO:0003697">
    <property type="term" value="F:single-stranded DNA binding"/>
    <property type="evidence" value="ECO:0007669"/>
    <property type="project" value="TreeGrafter"/>
</dbReference>
<comment type="caution">
    <text evidence="17">The sequence shown here is derived from an EMBL/GenBank/DDBJ whole genome shotgun (WGS) entry which is preliminary data.</text>
</comment>
<keyword evidence="4 15" id="KW-0235">DNA replication</keyword>
<dbReference type="InterPro" id="IPR027925">
    <property type="entry name" value="MCM_N"/>
</dbReference>
<dbReference type="FunFam" id="3.30.1640.10:FF:000004">
    <property type="entry name" value="DNA helicase"/>
    <property type="match status" value="1"/>
</dbReference>
<dbReference type="GO" id="GO:0042555">
    <property type="term" value="C:MCM complex"/>
    <property type="evidence" value="ECO:0007669"/>
    <property type="project" value="UniProtKB-UniRule"/>
</dbReference>
<evidence type="ECO:0000256" key="9">
    <source>
        <dbReference type="ARBA" id="ARBA00022840"/>
    </source>
</evidence>
<dbReference type="CDD" id="cd17757">
    <property type="entry name" value="MCM6"/>
    <property type="match status" value="1"/>
</dbReference>
<dbReference type="GO" id="GO:1990518">
    <property type="term" value="F:single-stranded 3'-5' DNA helicase activity"/>
    <property type="evidence" value="ECO:0007669"/>
    <property type="project" value="TreeGrafter"/>
</dbReference>
<dbReference type="Pfam" id="PF18263">
    <property type="entry name" value="WHD_MCM6"/>
    <property type="match status" value="1"/>
</dbReference>
<keyword evidence="18" id="KW-1185">Reference proteome</keyword>
<dbReference type="PANTHER" id="PTHR11630">
    <property type="entry name" value="DNA REPLICATION LICENSING FACTOR MCM FAMILY MEMBER"/>
    <property type="match status" value="1"/>
</dbReference>
<keyword evidence="9 14" id="KW-0067">ATP-binding</keyword>
<dbReference type="GO" id="GO:0000727">
    <property type="term" value="P:double-strand break repair via break-induced replication"/>
    <property type="evidence" value="ECO:0007669"/>
    <property type="project" value="TreeGrafter"/>
</dbReference>
<dbReference type="PROSITE" id="PS00847">
    <property type="entry name" value="MCM_1"/>
    <property type="match status" value="1"/>
</dbReference>
<evidence type="ECO:0000256" key="6">
    <source>
        <dbReference type="ARBA" id="ARBA00022776"/>
    </source>
</evidence>
<dbReference type="Gene3D" id="2.20.28.10">
    <property type="match status" value="1"/>
</dbReference>
<keyword evidence="7 15" id="KW-0378">Hydrolase</keyword>
<evidence type="ECO:0000256" key="8">
    <source>
        <dbReference type="ARBA" id="ARBA00022806"/>
    </source>
</evidence>
<dbReference type="InterPro" id="IPR033762">
    <property type="entry name" value="MCM_OB"/>
</dbReference>
<dbReference type="Gene3D" id="2.40.50.140">
    <property type="entry name" value="Nucleic acid-binding proteins"/>
    <property type="match status" value="1"/>
</dbReference>
<evidence type="ECO:0000313" key="18">
    <source>
        <dbReference type="Proteomes" id="UP001168821"/>
    </source>
</evidence>
<dbReference type="InterPro" id="IPR027417">
    <property type="entry name" value="P-loop_NTPase"/>
</dbReference>
<dbReference type="GO" id="GO:0005524">
    <property type="term" value="F:ATP binding"/>
    <property type="evidence" value="ECO:0007669"/>
    <property type="project" value="UniProtKB-UniRule"/>
</dbReference>
<dbReference type="PRINTS" id="PR01657">
    <property type="entry name" value="MCMFAMILY"/>
</dbReference>
<evidence type="ECO:0000256" key="15">
    <source>
        <dbReference type="RuleBase" id="RU368064"/>
    </source>
</evidence>
<dbReference type="FunFam" id="1.20.58.870:FF:000001">
    <property type="entry name" value="DNA helicase"/>
    <property type="match status" value="1"/>
</dbReference>
<evidence type="ECO:0000259" key="16">
    <source>
        <dbReference type="PROSITE" id="PS50051"/>
    </source>
</evidence>
<dbReference type="InterPro" id="IPR041024">
    <property type="entry name" value="Mcm6_C"/>
</dbReference>
<dbReference type="Pfam" id="PF00493">
    <property type="entry name" value="MCM"/>
    <property type="match status" value="1"/>
</dbReference>
<evidence type="ECO:0000256" key="10">
    <source>
        <dbReference type="ARBA" id="ARBA00023125"/>
    </source>
</evidence>
<dbReference type="PRINTS" id="PR01662">
    <property type="entry name" value="MCMPROTEIN6"/>
</dbReference>
<dbReference type="SUPFAM" id="SSF50249">
    <property type="entry name" value="Nucleic acid-binding proteins"/>
    <property type="match status" value="1"/>
</dbReference>
<evidence type="ECO:0000256" key="1">
    <source>
        <dbReference type="ARBA" id="ARBA00004123"/>
    </source>
</evidence>
<keyword evidence="10 14" id="KW-0238">DNA-binding</keyword>
<dbReference type="GO" id="GO:0051301">
    <property type="term" value="P:cell division"/>
    <property type="evidence" value="ECO:0007669"/>
    <property type="project" value="UniProtKB-KW"/>
</dbReference>
<evidence type="ECO:0000256" key="5">
    <source>
        <dbReference type="ARBA" id="ARBA00022741"/>
    </source>
</evidence>
<dbReference type="Gene3D" id="3.40.50.300">
    <property type="entry name" value="P-loop containing nucleotide triphosphate hydrolases"/>
    <property type="match status" value="1"/>
</dbReference>
<gene>
    <name evidence="17" type="ORF">Zmor_027405</name>
</gene>
<dbReference type="Pfam" id="PF17855">
    <property type="entry name" value="MCM_lid"/>
    <property type="match status" value="1"/>
</dbReference>
<dbReference type="EMBL" id="JALNTZ010000009">
    <property type="protein sequence ID" value="KAJ3640870.1"/>
    <property type="molecule type" value="Genomic_DNA"/>
</dbReference>
<evidence type="ECO:0000256" key="14">
    <source>
        <dbReference type="RuleBase" id="RU004070"/>
    </source>
</evidence>
<evidence type="ECO:0000313" key="17">
    <source>
        <dbReference type="EMBL" id="KAJ3640870.1"/>
    </source>
</evidence>
<dbReference type="FunFam" id="2.40.50.140:FF:000091">
    <property type="entry name" value="DNA helicase"/>
    <property type="match status" value="1"/>
</dbReference>
<evidence type="ECO:0000256" key="3">
    <source>
        <dbReference type="ARBA" id="ARBA00022618"/>
    </source>
</evidence>
<dbReference type="InterPro" id="IPR041562">
    <property type="entry name" value="MCM_lid"/>
</dbReference>
<dbReference type="EC" id="3.6.4.12" evidence="15"/>
<evidence type="ECO:0000256" key="13">
    <source>
        <dbReference type="ARBA" id="ARBA00048432"/>
    </source>
</evidence>
<dbReference type="GO" id="GO:0016787">
    <property type="term" value="F:hydrolase activity"/>
    <property type="evidence" value="ECO:0007669"/>
    <property type="project" value="UniProtKB-KW"/>
</dbReference>
<keyword evidence="11" id="KW-0539">Nucleus</keyword>
<keyword evidence="5 14" id="KW-0547">Nucleotide-binding</keyword>
<dbReference type="InterPro" id="IPR031327">
    <property type="entry name" value="MCM"/>
</dbReference>
<dbReference type="GO" id="GO:1902969">
    <property type="term" value="P:mitotic DNA replication"/>
    <property type="evidence" value="ECO:0007669"/>
    <property type="project" value="TreeGrafter"/>
</dbReference>
<comment type="subunit">
    <text evidence="15">Component of the MCM2-7 complex.</text>
</comment>
<dbReference type="PANTHER" id="PTHR11630:SF43">
    <property type="entry name" value="DNA REPLICATION LICENSING FACTOR MCM6"/>
    <property type="match status" value="1"/>
</dbReference>
<keyword evidence="8 15" id="KW-0347">Helicase</keyword>
<organism evidence="17 18">
    <name type="scientific">Zophobas morio</name>
    <dbReference type="NCBI Taxonomy" id="2755281"/>
    <lineage>
        <taxon>Eukaryota</taxon>
        <taxon>Metazoa</taxon>
        <taxon>Ecdysozoa</taxon>
        <taxon>Arthropoda</taxon>
        <taxon>Hexapoda</taxon>
        <taxon>Insecta</taxon>
        <taxon>Pterygota</taxon>
        <taxon>Neoptera</taxon>
        <taxon>Endopterygota</taxon>
        <taxon>Coleoptera</taxon>
        <taxon>Polyphaga</taxon>
        <taxon>Cucujiformia</taxon>
        <taxon>Tenebrionidae</taxon>
        <taxon>Zophobas</taxon>
    </lineage>
</organism>
<evidence type="ECO:0000256" key="7">
    <source>
        <dbReference type="ARBA" id="ARBA00022801"/>
    </source>
</evidence>
<evidence type="ECO:0000256" key="11">
    <source>
        <dbReference type="ARBA" id="ARBA00023242"/>
    </source>
</evidence>
<comment type="subcellular location">
    <subcellularLocation>
        <location evidence="1 15">Nucleus</location>
    </subcellularLocation>
</comment>
<comment type="similarity">
    <text evidence="2 14">Belongs to the MCM family.</text>
</comment>
<dbReference type="FunFam" id="2.20.28.10:FF:000003">
    <property type="entry name" value="DNA helicase"/>
    <property type="match status" value="1"/>
</dbReference>
<dbReference type="AlphaFoldDB" id="A0AA38HNK2"/>
<dbReference type="Gene3D" id="3.30.1640.10">
    <property type="entry name" value="mini-chromosome maintenance (MCM) complex, chain A, domain 1"/>
    <property type="match status" value="1"/>
</dbReference>
<evidence type="ECO:0000256" key="2">
    <source>
        <dbReference type="ARBA" id="ARBA00008010"/>
    </source>
</evidence>
<keyword evidence="6" id="KW-0498">Mitosis</keyword>
<accession>A0AA38HNK2</accession>
<dbReference type="FunFam" id="3.40.50.300:FF:000115">
    <property type="entry name" value="DNA helicase"/>
    <property type="match status" value="1"/>
</dbReference>
<dbReference type="Pfam" id="PF14551">
    <property type="entry name" value="MCM_N"/>
    <property type="match status" value="1"/>
</dbReference>
<dbReference type="PROSITE" id="PS50051">
    <property type="entry name" value="MCM_2"/>
    <property type="match status" value="1"/>
</dbReference>